<keyword evidence="2" id="KW-1185">Reference proteome</keyword>
<sequence length="200" mass="21441">MEKRPAGRVFGEVAEDYDRVRLPFPAALVDDVLGYSHLAGPALEVGAGTGRATVAFAERGVPVVAVEPDAAMAAGGTPALFWHNERVADPSMRQAMLDVYASHAPAVTVHDDPLGPGDVRHRWPGSELAEVAAFGSLASQHYRSDRTVWKADYLGLAQTRSQFRMLPGLLRDAVLADLAGVFADEVPLTIDTTLVLATRR</sequence>
<evidence type="ECO:0008006" key="3">
    <source>
        <dbReference type="Google" id="ProtNLM"/>
    </source>
</evidence>
<comment type="caution">
    <text evidence="1">The sequence shown here is derived from an EMBL/GenBank/DDBJ whole genome shotgun (WGS) entry which is preliminary data.</text>
</comment>
<dbReference type="Proteomes" id="UP000604117">
    <property type="component" value="Unassembled WGS sequence"/>
</dbReference>
<gene>
    <name evidence="1" type="ORF">Asi02nite_60530</name>
</gene>
<dbReference type="RefSeq" id="WP_203717405.1">
    <property type="nucleotide sequence ID" value="NZ_BONE01000063.1"/>
</dbReference>
<accession>A0ABQ4CZ25</accession>
<dbReference type="Gene3D" id="3.40.50.150">
    <property type="entry name" value="Vaccinia Virus protein VP39"/>
    <property type="match status" value="1"/>
</dbReference>
<evidence type="ECO:0000313" key="2">
    <source>
        <dbReference type="Proteomes" id="UP000604117"/>
    </source>
</evidence>
<dbReference type="InterPro" id="IPR029063">
    <property type="entry name" value="SAM-dependent_MTases_sf"/>
</dbReference>
<name>A0ABQ4CZ25_9ACTN</name>
<proteinExistence type="predicted"/>
<evidence type="ECO:0000313" key="1">
    <source>
        <dbReference type="EMBL" id="GIF76535.1"/>
    </source>
</evidence>
<reference evidence="1 2" key="1">
    <citation type="submission" date="2021-01" db="EMBL/GenBank/DDBJ databases">
        <title>Whole genome shotgun sequence of Asanoa siamensis NBRC 107932.</title>
        <authorList>
            <person name="Komaki H."/>
            <person name="Tamura T."/>
        </authorList>
    </citation>
    <scope>NUCLEOTIDE SEQUENCE [LARGE SCALE GENOMIC DNA]</scope>
    <source>
        <strain evidence="1 2">NBRC 107932</strain>
    </source>
</reference>
<protein>
    <recommendedName>
        <fullName evidence="3">Methyltransferase family protein</fullName>
    </recommendedName>
</protein>
<organism evidence="1 2">
    <name type="scientific">Asanoa siamensis</name>
    <dbReference type="NCBI Taxonomy" id="926357"/>
    <lineage>
        <taxon>Bacteria</taxon>
        <taxon>Bacillati</taxon>
        <taxon>Actinomycetota</taxon>
        <taxon>Actinomycetes</taxon>
        <taxon>Micromonosporales</taxon>
        <taxon>Micromonosporaceae</taxon>
        <taxon>Asanoa</taxon>
    </lineage>
</organism>
<dbReference type="SUPFAM" id="SSF53335">
    <property type="entry name" value="S-adenosyl-L-methionine-dependent methyltransferases"/>
    <property type="match status" value="1"/>
</dbReference>
<dbReference type="EMBL" id="BONE01000063">
    <property type="protein sequence ID" value="GIF76535.1"/>
    <property type="molecule type" value="Genomic_DNA"/>
</dbReference>